<feature type="non-terminal residue" evidence="1">
    <location>
        <position position="1"/>
    </location>
</feature>
<reference evidence="1 2" key="1">
    <citation type="journal article" date="2012" name="Science">
        <title>The Paleozoic origin of enzymatic lignin decomposition reconstructed from 31 fungal genomes.</title>
        <authorList>
            <person name="Floudas D."/>
            <person name="Binder M."/>
            <person name="Riley R."/>
            <person name="Barry K."/>
            <person name="Blanchette R.A."/>
            <person name="Henrissat B."/>
            <person name="Martinez A.T."/>
            <person name="Otillar R."/>
            <person name="Spatafora J.W."/>
            <person name="Yadav J.S."/>
            <person name="Aerts A."/>
            <person name="Benoit I."/>
            <person name="Boyd A."/>
            <person name="Carlson A."/>
            <person name="Copeland A."/>
            <person name="Coutinho P.M."/>
            <person name="de Vries R.P."/>
            <person name="Ferreira P."/>
            <person name="Findley K."/>
            <person name="Foster B."/>
            <person name="Gaskell J."/>
            <person name="Glotzer D."/>
            <person name="Gorecki P."/>
            <person name="Heitman J."/>
            <person name="Hesse C."/>
            <person name="Hori C."/>
            <person name="Igarashi K."/>
            <person name="Jurgens J.A."/>
            <person name="Kallen N."/>
            <person name="Kersten P."/>
            <person name="Kohler A."/>
            <person name="Kuees U."/>
            <person name="Kumar T.K.A."/>
            <person name="Kuo A."/>
            <person name="LaButti K."/>
            <person name="Larrondo L.F."/>
            <person name="Lindquist E."/>
            <person name="Ling A."/>
            <person name="Lombard V."/>
            <person name="Lucas S."/>
            <person name="Lundell T."/>
            <person name="Martin R."/>
            <person name="McLaughlin D.J."/>
            <person name="Morgenstern I."/>
            <person name="Morin E."/>
            <person name="Murat C."/>
            <person name="Nagy L.G."/>
            <person name="Nolan M."/>
            <person name="Ohm R.A."/>
            <person name="Patyshakuliyeva A."/>
            <person name="Rokas A."/>
            <person name="Ruiz-Duenas F.J."/>
            <person name="Sabat G."/>
            <person name="Salamov A."/>
            <person name="Samejima M."/>
            <person name="Schmutz J."/>
            <person name="Slot J.C."/>
            <person name="St John F."/>
            <person name="Stenlid J."/>
            <person name="Sun H."/>
            <person name="Sun S."/>
            <person name="Syed K."/>
            <person name="Tsang A."/>
            <person name="Wiebenga A."/>
            <person name="Young D."/>
            <person name="Pisabarro A."/>
            <person name="Eastwood D.C."/>
            <person name="Martin F."/>
            <person name="Cullen D."/>
            <person name="Grigoriev I.V."/>
            <person name="Hibbett D.S."/>
        </authorList>
    </citation>
    <scope>NUCLEOTIDE SEQUENCE [LARGE SCALE GENOMIC DNA]</scope>
    <source>
        <strain evidence="1 2">MD-104</strain>
    </source>
</reference>
<gene>
    <name evidence="1" type="ORF">WOLCODRAFT_68337</name>
</gene>
<name>A0A2H3JJQ9_WOLCO</name>
<proteinExistence type="predicted"/>
<dbReference type="EMBL" id="KB468053">
    <property type="protein sequence ID" value="PCH40093.1"/>
    <property type="molecule type" value="Genomic_DNA"/>
</dbReference>
<dbReference type="InterPro" id="IPR032466">
    <property type="entry name" value="Metal_Hydrolase"/>
</dbReference>
<dbReference type="SUPFAM" id="SSF51556">
    <property type="entry name" value="Metallo-dependent hydrolases"/>
    <property type="match status" value="1"/>
</dbReference>
<dbReference type="Gene3D" id="3.20.20.140">
    <property type="entry name" value="Metal-dependent hydrolases"/>
    <property type="match status" value="1"/>
</dbReference>
<dbReference type="STRING" id="742152.A0A2H3JJQ9"/>
<dbReference type="PANTHER" id="PTHR32027:SF0">
    <property type="entry name" value="CYTOSINE DEAMINASE"/>
    <property type="match status" value="1"/>
</dbReference>
<dbReference type="GO" id="GO:0016814">
    <property type="term" value="F:hydrolase activity, acting on carbon-nitrogen (but not peptide) bonds, in cyclic amidines"/>
    <property type="evidence" value="ECO:0007669"/>
    <property type="project" value="TreeGrafter"/>
</dbReference>
<accession>A0A2H3JJQ9</accession>
<organism evidence="1 2">
    <name type="scientific">Wolfiporia cocos (strain MD-104)</name>
    <name type="common">Brown rot fungus</name>
    <dbReference type="NCBI Taxonomy" id="742152"/>
    <lineage>
        <taxon>Eukaryota</taxon>
        <taxon>Fungi</taxon>
        <taxon>Dikarya</taxon>
        <taxon>Basidiomycota</taxon>
        <taxon>Agaricomycotina</taxon>
        <taxon>Agaricomycetes</taxon>
        <taxon>Polyporales</taxon>
        <taxon>Phaeolaceae</taxon>
        <taxon>Wolfiporia</taxon>
    </lineage>
</organism>
<keyword evidence="1" id="KW-0378">Hydrolase</keyword>
<keyword evidence="2" id="KW-1185">Reference proteome</keyword>
<sequence length="367" mass="40650">FPEALEVTAKAKSGFSKNIDDLYHRGRRLIVESVECGVTVMRAHVEVDTTVHYNCLKVALRLKREFEDICYVQIAVFAQDPLFADALATEPSENFALLHGAAQREGVEAVGSAPYVEPTVLHAKRNIGLILDLAYDRGLHADFHLDYNVDPTSEPLIWNVLEQLRERIQADRWRPDAHVCIGHATRLTLFTDEEWTRFDTEVREGNLPVTLVGLPPSDMYMMGRGLSPVPRTTLNIPRLAHKHGIKAAMSVNNVENAFTPQGPVDPLALCPMGVALFQCGTKKDCLSLLQEAITLNSRAAIGAATPKSLIPAKGDKADFVLLHGNESLYFAALNPSFSRTTIKNGRVVAKRRASRWILESQSNGHPR</sequence>
<dbReference type="PANTHER" id="PTHR32027">
    <property type="entry name" value="CYTOSINE DEAMINASE"/>
    <property type="match status" value="1"/>
</dbReference>
<dbReference type="AlphaFoldDB" id="A0A2H3JJQ9"/>
<dbReference type="OMA" id="MGYDQIN"/>
<dbReference type="Proteomes" id="UP000218811">
    <property type="component" value="Unassembled WGS sequence"/>
</dbReference>
<evidence type="ECO:0000313" key="2">
    <source>
        <dbReference type="Proteomes" id="UP000218811"/>
    </source>
</evidence>
<dbReference type="OrthoDB" id="10266980at2759"/>
<protein>
    <submittedName>
        <fullName evidence="1">Metallo-dependent hydrolase</fullName>
    </submittedName>
</protein>
<dbReference type="InterPro" id="IPR052349">
    <property type="entry name" value="Metallo-hydrolase_Enzymes"/>
</dbReference>
<evidence type="ECO:0000313" key="1">
    <source>
        <dbReference type="EMBL" id="PCH40093.1"/>
    </source>
</evidence>